<dbReference type="EMBL" id="KV417629">
    <property type="protein sequence ID" value="KZP13690.1"/>
    <property type="molecule type" value="Genomic_DNA"/>
</dbReference>
<dbReference type="Proteomes" id="UP000076532">
    <property type="component" value="Unassembled WGS sequence"/>
</dbReference>
<protein>
    <recommendedName>
        <fullName evidence="3">C2 domain-containing protein</fullName>
    </recommendedName>
</protein>
<reference evidence="1 2" key="1">
    <citation type="journal article" date="2016" name="Mol. Biol. Evol.">
        <title>Comparative Genomics of Early-Diverging Mushroom-Forming Fungi Provides Insights into the Origins of Lignocellulose Decay Capabilities.</title>
        <authorList>
            <person name="Nagy L.G."/>
            <person name="Riley R."/>
            <person name="Tritt A."/>
            <person name="Adam C."/>
            <person name="Daum C."/>
            <person name="Floudas D."/>
            <person name="Sun H."/>
            <person name="Yadav J.S."/>
            <person name="Pangilinan J."/>
            <person name="Larsson K.H."/>
            <person name="Matsuura K."/>
            <person name="Barry K."/>
            <person name="Labutti K."/>
            <person name="Kuo R."/>
            <person name="Ohm R.A."/>
            <person name="Bhattacharya S.S."/>
            <person name="Shirouzu T."/>
            <person name="Yoshinaga Y."/>
            <person name="Martin F.M."/>
            <person name="Grigoriev I.V."/>
            <person name="Hibbett D.S."/>
        </authorList>
    </citation>
    <scope>NUCLEOTIDE SEQUENCE [LARGE SCALE GENOMIC DNA]</scope>
    <source>
        <strain evidence="1 2">CBS 109695</strain>
    </source>
</reference>
<name>A0A166CIJ6_9AGAM</name>
<evidence type="ECO:0000313" key="2">
    <source>
        <dbReference type="Proteomes" id="UP000076532"/>
    </source>
</evidence>
<organism evidence="1 2">
    <name type="scientific">Athelia psychrophila</name>
    <dbReference type="NCBI Taxonomy" id="1759441"/>
    <lineage>
        <taxon>Eukaryota</taxon>
        <taxon>Fungi</taxon>
        <taxon>Dikarya</taxon>
        <taxon>Basidiomycota</taxon>
        <taxon>Agaricomycotina</taxon>
        <taxon>Agaricomycetes</taxon>
        <taxon>Agaricomycetidae</taxon>
        <taxon>Atheliales</taxon>
        <taxon>Atheliaceae</taxon>
        <taxon>Athelia</taxon>
    </lineage>
</organism>
<gene>
    <name evidence="1" type="ORF">FIBSPDRAFT_897237</name>
</gene>
<dbReference type="OrthoDB" id="163438at2759"/>
<proteinExistence type="predicted"/>
<accession>A0A166CIJ6</accession>
<sequence length="303" mass="33098">MPTTLEYPQSSQTIISASSIDPLEDIREVEGSQQKRTNTRQPHYVVMKIDGKVVFQSAKVLCVPTPQWKAETTIRFIPTSDVKIVICRNSRFLGRLKRVQVVKCSARGINFLDKEGVAQQLVDKSGKLCITVKCDLVMESHVEFMKAVREEVSQLGEVKGADAAQRATTVGAGIGTVLKAMVPVIDNFAGAHPLLNGAWLVLSSAYKIAQNQAKQDSDVINLVERLSEMAGLASAWEEPREIPGTVNVIEDIAKATLEAATLVHDYVHPSIQGKGKFLGTCYLLVFSSSDVAHHAFSVNQRAP</sequence>
<keyword evidence="2" id="KW-1185">Reference proteome</keyword>
<dbReference type="AlphaFoldDB" id="A0A166CIJ6"/>
<evidence type="ECO:0000313" key="1">
    <source>
        <dbReference type="EMBL" id="KZP13690.1"/>
    </source>
</evidence>
<evidence type="ECO:0008006" key="3">
    <source>
        <dbReference type="Google" id="ProtNLM"/>
    </source>
</evidence>